<evidence type="ECO:0000256" key="1">
    <source>
        <dbReference type="ARBA" id="ARBA00004651"/>
    </source>
</evidence>
<dbReference type="CDD" id="cd06261">
    <property type="entry name" value="TM_PBP2"/>
    <property type="match status" value="1"/>
</dbReference>
<feature type="transmembrane region" description="Helical" evidence="7">
    <location>
        <begin position="84"/>
        <end position="106"/>
    </location>
</feature>
<protein>
    <submittedName>
        <fullName evidence="9">ABC transporter, permease protein</fullName>
    </submittedName>
</protein>
<dbReference type="Proteomes" id="UP000016649">
    <property type="component" value="Unassembled WGS sequence"/>
</dbReference>
<comment type="similarity">
    <text evidence="7">Belongs to the binding-protein-dependent transport system permease family.</text>
</comment>
<organism evidence="9 10">
    <name type="scientific">Treponema lecithinolyticum ATCC 700332</name>
    <dbReference type="NCBI Taxonomy" id="1321815"/>
    <lineage>
        <taxon>Bacteria</taxon>
        <taxon>Pseudomonadati</taxon>
        <taxon>Spirochaetota</taxon>
        <taxon>Spirochaetia</taxon>
        <taxon>Spirochaetales</taxon>
        <taxon>Treponemataceae</taxon>
        <taxon>Treponema</taxon>
    </lineage>
</organism>
<dbReference type="InterPro" id="IPR035906">
    <property type="entry name" value="MetI-like_sf"/>
</dbReference>
<keyword evidence="10" id="KW-1185">Reference proteome</keyword>
<dbReference type="PROSITE" id="PS50928">
    <property type="entry name" value="ABC_TM1"/>
    <property type="match status" value="1"/>
</dbReference>
<evidence type="ECO:0000256" key="3">
    <source>
        <dbReference type="ARBA" id="ARBA00022475"/>
    </source>
</evidence>
<keyword evidence="5 7" id="KW-1133">Transmembrane helix</keyword>
<dbReference type="Pfam" id="PF00528">
    <property type="entry name" value="BPD_transp_1"/>
    <property type="match status" value="1"/>
</dbReference>
<evidence type="ECO:0000313" key="9">
    <source>
        <dbReference type="EMBL" id="ERJ94557.1"/>
    </source>
</evidence>
<evidence type="ECO:0000256" key="6">
    <source>
        <dbReference type="ARBA" id="ARBA00023136"/>
    </source>
</evidence>
<dbReference type="SUPFAM" id="SSF161098">
    <property type="entry name" value="MetI-like"/>
    <property type="match status" value="1"/>
</dbReference>
<comment type="subcellular location">
    <subcellularLocation>
        <location evidence="1 7">Cell membrane</location>
        <topology evidence="1 7">Multi-pass membrane protein</topology>
    </subcellularLocation>
</comment>
<keyword evidence="3" id="KW-1003">Cell membrane</keyword>
<name>A0ABN0P2T3_TRELE</name>
<evidence type="ECO:0000256" key="5">
    <source>
        <dbReference type="ARBA" id="ARBA00022989"/>
    </source>
</evidence>
<dbReference type="PANTHER" id="PTHR43005:SF1">
    <property type="entry name" value="SPERMIDINE_PUTRESCINE TRANSPORT SYSTEM PERMEASE PROTEIN"/>
    <property type="match status" value="1"/>
</dbReference>
<keyword evidence="6 7" id="KW-0472">Membrane</keyword>
<reference evidence="9 10" key="1">
    <citation type="submission" date="2013-08" db="EMBL/GenBank/DDBJ databases">
        <authorList>
            <person name="Weinstock G."/>
            <person name="Sodergren E."/>
            <person name="Wylie T."/>
            <person name="Fulton L."/>
            <person name="Fulton R."/>
            <person name="Fronick C."/>
            <person name="O'Laughlin M."/>
            <person name="Godfrey J."/>
            <person name="Miner T."/>
            <person name="Herter B."/>
            <person name="Appelbaum E."/>
            <person name="Cordes M."/>
            <person name="Lek S."/>
            <person name="Wollam A."/>
            <person name="Pepin K.H."/>
            <person name="Palsikar V.B."/>
            <person name="Mitreva M."/>
            <person name="Wilson R.K."/>
        </authorList>
    </citation>
    <scope>NUCLEOTIDE SEQUENCE [LARGE SCALE GENOMIC DNA]</scope>
    <source>
        <strain evidence="9 10">ATCC 700332</strain>
    </source>
</reference>
<dbReference type="PANTHER" id="PTHR43005">
    <property type="entry name" value="BLR7065 PROTEIN"/>
    <property type="match status" value="1"/>
</dbReference>
<feature type="transmembrane region" description="Helical" evidence="7">
    <location>
        <begin position="21"/>
        <end position="40"/>
    </location>
</feature>
<keyword evidence="4 7" id="KW-0812">Transmembrane</keyword>
<proteinExistence type="inferred from homology"/>
<feature type="transmembrane region" description="Helical" evidence="7">
    <location>
        <begin position="118"/>
        <end position="137"/>
    </location>
</feature>
<keyword evidence="2 7" id="KW-0813">Transport</keyword>
<feature type="transmembrane region" description="Helical" evidence="7">
    <location>
        <begin position="212"/>
        <end position="233"/>
    </location>
</feature>
<feature type="domain" description="ABC transmembrane type-1" evidence="8">
    <location>
        <begin position="80"/>
        <end position="294"/>
    </location>
</feature>
<evidence type="ECO:0000256" key="2">
    <source>
        <dbReference type="ARBA" id="ARBA00022448"/>
    </source>
</evidence>
<comment type="caution">
    <text evidence="9">The sequence shown here is derived from an EMBL/GenBank/DDBJ whole genome shotgun (WGS) entry which is preliminary data.</text>
</comment>
<evidence type="ECO:0000256" key="4">
    <source>
        <dbReference type="ARBA" id="ARBA00022692"/>
    </source>
</evidence>
<gene>
    <name evidence="9" type="ORF">HMPREF9193_00096</name>
</gene>
<evidence type="ECO:0000313" key="10">
    <source>
        <dbReference type="Proteomes" id="UP000016649"/>
    </source>
</evidence>
<evidence type="ECO:0000256" key="7">
    <source>
        <dbReference type="RuleBase" id="RU363032"/>
    </source>
</evidence>
<evidence type="ECO:0000259" key="8">
    <source>
        <dbReference type="PROSITE" id="PS50928"/>
    </source>
</evidence>
<dbReference type="Gene3D" id="1.10.3720.10">
    <property type="entry name" value="MetI-like"/>
    <property type="match status" value="1"/>
</dbReference>
<dbReference type="InterPro" id="IPR000515">
    <property type="entry name" value="MetI-like"/>
</dbReference>
<feature type="transmembrane region" description="Helical" evidence="7">
    <location>
        <begin position="273"/>
        <end position="295"/>
    </location>
</feature>
<sequence length="301" mass="33875">MYMHGNICAKHTRRADKITSWIFLLPALIIVLLVVVYPLLNSILLSLKSVRLNIAQYEHKFVGLENYVQMFRDNDFGITVKSTFIFALVSVLCECVLGTVAAMMFAGDGHIPRFLRSFMLIPMIIAPVVSGNLWRMMLDKSTGIINYGLTLLSLPPVNWLGNAKLAMLSIIFVDVWRMMPWVALLLISGIKAIPYDTIEAAIVDGVTKWQNFIFIVLPQLYKIFILVLMIRTIDAFKVFDVVYVMTSGGPGRATEMLPNYIYTQGLRYFNAGYAAALAISFLLAMACLALVFLLLRRAKKD</sequence>
<dbReference type="EMBL" id="AWVH01000002">
    <property type="protein sequence ID" value="ERJ94557.1"/>
    <property type="molecule type" value="Genomic_DNA"/>
</dbReference>
<accession>A0ABN0P2T3</accession>